<name>X1JL24_9ZZZZ</name>
<comment type="caution">
    <text evidence="1">The sequence shown here is derived from an EMBL/GenBank/DDBJ whole genome shotgun (WGS) entry which is preliminary data.</text>
</comment>
<dbReference type="EMBL" id="BARV01001324">
    <property type="protein sequence ID" value="GAH94787.1"/>
    <property type="molecule type" value="Genomic_DNA"/>
</dbReference>
<proteinExistence type="predicted"/>
<protein>
    <submittedName>
        <fullName evidence="1">Uncharacterized protein</fullName>
    </submittedName>
</protein>
<sequence>MSDTANLIAVSHPPKMLLISVVAKLEIGDKPPESYLGEYIDLAKKHFIPTDEVLWKLGQYQTFREYRVREIFRVGREIFGDIFA</sequence>
<dbReference type="AlphaFoldDB" id="X1JL24"/>
<evidence type="ECO:0000313" key="1">
    <source>
        <dbReference type="EMBL" id="GAH94787.1"/>
    </source>
</evidence>
<gene>
    <name evidence="1" type="ORF">S06H3_03910</name>
</gene>
<accession>X1JL24</accession>
<reference evidence="1" key="1">
    <citation type="journal article" date="2014" name="Front. Microbiol.">
        <title>High frequency of phylogenetically diverse reductive dehalogenase-homologous genes in deep subseafloor sedimentary metagenomes.</title>
        <authorList>
            <person name="Kawai M."/>
            <person name="Futagami T."/>
            <person name="Toyoda A."/>
            <person name="Takaki Y."/>
            <person name="Nishi S."/>
            <person name="Hori S."/>
            <person name="Arai W."/>
            <person name="Tsubouchi T."/>
            <person name="Morono Y."/>
            <person name="Uchiyama I."/>
            <person name="Ito T."/>
            <person name="Fujiyama A."/>
            <person name="Inagaki F."/>
            <person name="Takami H."/>
        </authorList>
    </citation>
    <scope>NUCLEOTIDE SEQUENCE</scope>
    <source>
        <strain evidence="1">Expedition CK06-06</strain>
    </source>
</reference>
<organism evidence="1">
    <name type="scientific">marine sediment metagenome</name>
    <dbReference type="NCBI Taxonomy" id="412755"/>
    <lineage>
        <taxon>unclassified sequences</taxon>
        <taxon>metagenomes</taxon>
        <taxon>ecological metagenomes</taxon>
    </lineage>
</organism>